<dbReference type="EMBL" id="DVHM01000083">
    <property type="protein sequence ID" value="HIR70649.1"/>
    <property type="molecule type" value="Genomic_DNA"/>
</dbReference>
<protein>
    <submittedName>
        <fullName evidence="3">Uncharacterized protein</fullName>
    </submittedName>
</protein>
<organism evidence="3 4">
    <name type="scientific">Candidatus Pullilachnospira gallistercoris</name>
    <dbReference type="NCBI Taxonomy" id="2840911"/>
    <lineage>
        <taxon>Bacteria</taxon>
        <taxon>Bacillati</taxon>
        <taxon>Bacillota</taxon>
        <taxon>Clostridia</taxon>
        <taxon>Lachnospirales</taxon>
        <taxon>Lachnospiraceae</taxon>
        <taxon>Lachnospiraceae incertae sedis</taxon>
        <taxon>Candidatus Pullilachnospira</taxon>
    </lineage>
</organism>
<keyword evidence="2" id="KW-1133">Transmembrane helix</keyword>
<dbReference type="Proteomes" id="UP000823912">
    <property type="component" value="Unassembled WGS sequence"/>
</dbReference>
<feature type="compositionally biased region" description="Basic and acidic residues" evidence="1">
    <location>
        <begin position="144"/>
        <end position="178"/>
    </location>
</feature>
<evidence type="ECO:0000313" key="4">
    <source>
        <dbReference type="Proteomes" id="UP000823912"/>
    </source>
</evidence>
<gene>
    <name evidence="3" type="ORF">IAA55_05145</name>
</gene>
<evidence type="ECO:0000256" key="2">
    <source>
        <dbReference type="SAM" id="Phobius"/>
    </source>
</evidence>
<evidence type="ECO:0000313" key="3">
    <source>
        <dbReference type="EMBL" id="HIR70649.1"/>
    </source>
</evidence>
<keyword evidence="2" id="KW-0812">Transmembrane</keyword>
<feature type="region of interest" description="Disordered" evidence="1">
    <location>
        <begin position="120"/>
        <end position="178"/>
    </location>
</feature>
<comment type="caution">
    <text evidence="3">The sequence shown here is derived from an EMBL/GenBank/DDBJ whole genome shotgun (WGS) entry which is preliminary data.</text>
</comment>
<feature type="region of interest" description="Disordered" evidence="1">
    <location>
        <begin position="45"/>
        <end position="73"/>
    </location>
</feature>
<proteinExistence type="predicted"/>
<sequence length="207" mass="23410">MDRDREIPYLSDEELMALIDGIEQTPGEYVRAPEYMEERILAAVSEEERKENGGKVDEPSEHALTPEEKPPRAVPARVLSFAAKKRELRRYSIRVMASAAASIALLLTLPVVSELGQAPETTTGQEIAEDSGRLGRLFSSPQERAVEKSEARQERYQENKSDWEEEKAQRREDYIRKSEAREDGDLIGQLSEKAIAWFSTLGGDEKE</sequence>
<dbReference type="AlphaFoldDB" id="A0A9D1E9P0"/>
<feature type="transmembrane region" description="Helical" evidence="2">
    <location>
        <begin position="91"/>
        <end position="112"/>
    </location>
</feature>
<reference evidence="3" key="1">
    <citation type="submission" date="2020-10" db="EMBL/GenBank/DDBJ databases">
        <authorList>
            <person name="Gilroy R."/>
        </authorList>
    </citation>
    <scope>NUCLEOTIDE SEQUENCE</scope>
    <source>
        <strain evidence="3">ChiSjej5B23-6657</strain>
    </source>
</reference>
<evidence type="ECO:0000256" key="1">
    <source>
        <dbReference type="SAM" id="MobiDB-lite"/>
    </source>
</evidence>
<name>A0A9D1E9P0_9FIRM</name>
<reference evidence="3" key="2">
    <citation type="journal article" date="2021" name="PeerJ">
        <title>Extensive microbial diversity within the chicken gut microbiome revealed by metagenomics and culture.</title>
        <authorList>
            <person name="Gilroy R."/>
            <person name="Ravi A."/>
            <person name="Getino M."/>
            <person name="Pursley I."/>
            <person name="Horton D.L."/>
            <person name="Alikhan N.F."/>
            <person name="Baker D."/>
            <person name="Gharbi K."/>
            <person name="Hall N."/>
            <person name="Watson M."/>
            <person name="Adriaenssens E.M."/>
            <person name="Foster-Nyarko E."/>
            <person name="Jarju S."/>
            <person name="Secka A."/>
            <person name="Antonio M."/>
            <person name="Oren A."/>
            <person name="Chaudhuri R.R."/>
            <person name="La Ragione R."/>
            <person name="Hildebrand F."/>
            <person name="Pallen M.J."/>
        </authorList>
    </citation>
    <scope>NUCLEOTIDE SEQUENCE</scope>
    <source>
        <strain evidence="3">ChiSjej5B23-6657</strain>
    </source>
</reference>
<keyword evidence="2" id="KW-0472">Membrane</keyword>
<feature type="compositionally biased region" description="Basic and acidic residues" evidence="1">
    <location>
        <begin position="45"/>
        <end position="71"/>
    </location>
</feature>
<accession>A0A9D1E9P0</accession>